<dbReference type="PANTHER" id="PTHR32097:SF15">
    <property type="entry name" value="STRESS RESPONSE PROTEIN SCP2"/>
    <property type="match status" value="1"/>
</dbReference>
<gene>
    <name evidence="2" type="ORF">LKD81_12110</name>
</gene>
<reference evidence="2" key="1">
    <citation type="submission" date="2021-10" db="EMBL/GenBank/DDBJ databases">
        <title>Anaerobic single-cell dispensing facilitates the cultivation of human gut bacteria.</title>
        <authorList>
            <person name="Afrizal A."/>
        </authorList>
    </citation>
    <scope>NUCLEOTIDE SEQUENCE</scope>
    <source>
        <strain evidence="2">CLA-AA-H215</strain>
    </source>
</reference>
<dbReference type="RefSeq" id="WP_308454251.1">
    <property type="nucleotide sequence ID" value="NZ_JAJEQR010000037.1"/>
</dbReference>
<sequence>MSVKLQKGQKVSLSKENVGLSRIIVGLGWDEVEQKRHGFFAPKPKPIDCDAFALLLKNGKLTGKEDIVYFGNLTHKSRSVMHMGDNLTGEGEGDDEQIMIDLNQVPSEYDRIVIAVNIYQAEARNQHFGMIKNAFVRLVDARNNNEMCIYNLTENYSGQTAMLFGEVYRYNGEWKFSAIGQGTSDKSIGDFAKRYL</sequence>
<dbReference type="InterPro" id="IPR003325">
    <property type="entry name" value="TerD"/>
</dbReference>
<dbReference type="EMBL" id="JAJEQR010000037">
    <property type="protein sequence ID" value="MCC2231732.1"/>
    <property type="molecule type" value="Genomic_DNA"/>
</dbReference>
<comment type="caution">
    <text evidence="2">The sequence shown here is derived from an EMBL/GenBank/DDBJ whole genome shotgun (WGS) entry which is preliminary data.</text>
</comment>
<dbReference type="InterPro" id="IPR051324">
    <property type="entry name" value="Stress/Tellurium_Resist"/>
</dbReference>
<dbReference type="AlphaFoldDB" id="A0AAE3EBR5"/>
<keyword evidence="3" id="KW-1185">Reference proteome</keyword>
<dbReference type="Pfam" id="PF02342">
    <property type="entry name" value="TerD"/>
    <property type="match status" value="1"/>
</dbReference>
<dbReference type="PANTHER" id="PTHR32097">
    <property type="entry name" value="CAMP-BINDING PROTEIN 1-RELATED"/>
    <property type="match status" value="1"/>
</dbReference>
<proteinExistence type="predicted"/>
<feature type="domain" description="TerD" evidence="1">
    <location>
        <begin position="1"/>
        <end position="195"/>
    </location>
</feature>
<evidence type="ECO:0000313" key="2">
    <source>
        <dbReference type="EMBL" id="MCC2231732.1"/>
    </source>
</evidence>
<name>A0AAE3EBR5_9FIRM</name>
<dbReference type="CDD" id="cd06974">
    <property type="entry name" value="TerD_like"/>
    <property type="match status" value="1"/>
</dbReference>
<organism evidence="2 3">
    <name type="scientific">Hominifimenecus microfluidus</name>
    <dbReference type="NCBI Taxonomy" id="2885348"/>
    <lineage>
        <taxon>Bacteria</taxon>
        <taxon>Bacillati</taxon>
        <taxon>Bacillota</taxon>
        <taxon>Clostridia</taxon>
        <taxon>Lachnospirales</taxon>
        <taxon>Lachnospiraceae</taxon>
        <taxon>Hominifimenecus</taxon>
    </lineage>
</organism>
<accession>A0AAE3EBR5</accession>
<dbReference type="Proteomes" id="UP001198182">
    <property type="component" value="Unassembled WGS sequence"/>
</dbReference>
<protein>
    <submittedName>
        <fullName evidence="2">TerD family protein</fullName>
    </submittedName>
</protein>
<dbReference type="Gene3D" id="2.60.60.30">
    <property type="entry name" value="sav2460 like domains"/>
    <property type="match status" value="1"/>
</dbReference>
<evidence type="ECO:0000259" key="1">
    <source>
        <dbReference type="Pfam" id="PF02342"/>
    </source>
</evidence>
<evidence type="ECO:0000313" key="3">
    <source>
        <dbReference type="Proteomes" id="UP001198182"/>
    </source>
</evidence>